<dbReference type="Proteomes" id="UP001306508">
    <property type="component" value="Unassembled WGS sequence"/>
</dbReference>
<evidence type="ECO:0000256" key="1">
    <source>
        <dbReference type="ARBA" id="ARBA00004123"/>
    </source>
</evidence>
<dbReference type="Pfam" id="PF13191">
    <property type="entry name" value="AAA_16"/>
    <property type="match status" value="1"/>
</dbReference>
<feature type="domain" description="Origin recognition complex subunit 5 C-terminal" evidence="9">
    <location>
        <begin position="356"/>
        <end position="506"/>
    </location>
</feature>
<keyword evidence="12" id="KW-1185">Reference proteome</keyword>
<feature type="region of interest" description="Disordered" evidence="7">
    <location>
        <begin position="298"/>
        <end position="350"/>
    </location>
</feature>
<comment type="subcellular location">
    <subcellularLocation>
        <location evidence="1">Nucleus</location>
    </subcellularLocation>
</comment>
<protein>
    <recommendedName>
        <fullName evidence="13">Orc1-like AAA ATPase domain-containing protein</fullName>
    </recommendedName>
</protein>
<dbReference type="GO" id="GO:0003688">
    <property type="term" value="F:DNA replication origin binding"/>
    <property type="evidence" value="ECO:0007669"/>
    <property type="project" value="TreeGrafter"/>
</dbReference>
<dbReference type="InterPro" id="IPR027417">
    <property type="entry name" value="P-loop_NTPase"/>
</dbReference>
<keyword evidence="3" id="KW-0235">DNA replication</keyword>
<dbReference type="EMBL" id="JAWIZZ010000006">
    <property type="protein sequence ID" value="KAK5782405.1"/>
    <property type="molecule type" value="Genomic_DNA"/>
</dbReference>
<dbReference type="PANTHER" id="PTHR12705:SF0">
    <property type="entry name" value="ORIGIN RECOGNITION COMPLEX SUBUNIT 5"/>
    <property type="match status" value="1"/>
</dbReference>
<evidence type="ECO:0000256" key="5">
    <source>
        <dbReference type="ARBA" id="ARBA00022840"/>
    </source>
</evidence>
<comment type="similarity">
    <text evidence="2">Belongs to the ORC5 family.</text>
</comment>
<comment type="caution">
    <text evidence="11">The sequence shown here is derived from an EMBL/GenBank/DDBJ whole genome shotgun (WGS) entry which is preliminary data.</text>
</comment>
<dbReference type="GO" id="GO:0005664">
    <property type="term" value="C:nuclear origin of replication recognition complex"/>
    <property type="evidence" value="ECO:0007669"/>
    <property type="project" value="TreeGrafter"/>
</dbReference>
<evidence type="ECO:0000256" key="2">
    <source>
        <dbReference type="ARBA" id="ARBA00006269"/>
    </source>
</evidence>
<dbReference type="SUPFAM" id="SSF52540">
    <property type="entry name" value="P-loop containing nucleoside triphosphate hydrolases"/>
    <property type="match status" value="1"/>
</dbReference>
<dbReference type="InterPro" id="IPR047088">
    <property type="entry name" value="ORC5_C"/>
</dbReference>
<evidence type="ECO:0000313" key="11">
    <source>
        <dbReference type="EMBL" id="KAK5782405.1"/>
    </source>
</evidence>
<proteinExistence type="inferred from homology"/>
<evidence type="ECO:0000259" key="10">
    <source>
        <dbReference type="Pfam" id="PF21639"/>
    </source>
</evidence>
<evidence type="ECO:0000256" key="3">
    <source>
        <dbReference type="ARBA" id="ARBA00022705"/>
    </source>
</evidence>
<evidence type="ECO:0000256" key="7">
    <source>
        <dbReference type="SAM" id="MobiDB-lite"/>
    </source>
</evidence>
<organism evidence="11 12">
    <name type="scientific">Arxiozyma heterogenica</name>
    <dbReference type="NCBI Taxonomy" id="278026"/>
    <lineage>
        <taxon>Eukaryota</taxon>
        <taxon>Fungi</taxon>
        <taxon>Dikarya</taxon>
        <taxon>Ascomycota</taxon>
        <taxon>Saccharomycotina</taxon>
        <taxon>Saccharomycetes</taxon>
        <taxon>Saccharomycetales</taxon>
        <taxon>Saccharomycetaceae</taxon>
        <taxon>Arxiozyma</taxon>
    </lineage>
</organism>
<evidence type="ECO:0008006" key="13">
    <source>
        <dbReference type="Google" id="ProtNLM"/>
    </source>
</evidence>
<accession>A0AAN7WKN9</accession>
<evidence type="ECO:0000313" key="12">
    <source>
        <dbReference type="Proteomes" id="UP001306508"/>
    </source>
</evidence>
<keyword evidence="4" id="KW-0547">Nucleotide-binding</keyword>
<dbReference type="InterPro" id="IPR048866">
    <property type="entry name" value="ORC5_lid"/>
</dbReference>
<evidence type="ECO:0000259" key="9">
    <source>
        <dbReference type="Pfam" id="PF14630"/>
    </source>
</evidence>
<keyword evidence="5" id="KW-0067">ATP-binding</keyword>
<dbReference type="Gene3D" id="3.40.50.300">
    <property type="entry name" value="P-loop containing nucleotide triphosphate hydrolases"/>
    <property type="match status" value="1"/>
</dbReference>
<dbReference type="Pfam" id="PF21639">
    <property type="entry name" value="ORC5_lid"/>
    <property type="match status" value="1"/>
</dbReference>
<feature type="domain" description="Orc1-like AAA ATPase" evidence="8">
    <location>
        <begin position="10"/>
        <end position="155"/>
    </location>
</feature>
<evidence type="ECO:0000256" key="4">
    <source>
        <dbReference type="ARBA" id="ARBA00022741"/>
    </source>
</evidence>
<dbReference type="InterPro" id="IPR020796">
    <property type="entry name" value="ORC5"/>
</dbReference>
<dbReference type="Pfam" id="PF14630">
    <property type="entry name" value="ORC5_C"/>
    <property type="match status" value="1"/>
</dbReference>
<evidence type="ECO:0000259" key="8">
    <source>
        <dbReference type="Pfam" id="PF13191"/>
    </source>
</evidence>
<gene>
    <name evidence="11" type="ORF">RI543_000342</name>
</gene>
<dbReference type="PANTHER" id="PTHR12705">
    <property type="entry name" value="ORIGIN RECOGNITION COMPLEX SUBUNIT 5"/>
    <property type="match status" value="1"/>
</dbReference>
<dbReference type="Gene3D" id="1.10.8.60">
    <property type="match status" value="1"/>
</dbReference>
<evidence type="ECO:0000256" key="6">
    <source>
        <dbReference type="ARBA" id="ARBA00023242"/>
    </source>
</evidence>
<feature type="domain" description="ORC5 lid" evidence="10">
    <location>
        <begin position="236"/>
        <end position="290"/>
    </location>
</feature>
<feature type="compositionally biased region" description="Acidic residues" evidence="7">
    <location>
        <begin position="298"/>
        <end position="336"/>
    </location>
</feature>
<sequence>MALSLPNIRFRQYQVQTLSSFISSDHKQSVSNLFLQGYEATGKSYVIQKFFQANPDLLSVTLKPQESVTWKLLIQSLARSLQFKFYDLFPNEILQLKQLDPLSVEEPYHLISFLTKMFNILSNYSKQIFIIFDGLDNLQDIDATLLLKFLKLNEAISHQITNFHFKMVYLIRDANFMARYATFNIPTIVFPRYTYDEILELLIIMRFEDMYSDLLEHLSNHSIASNEDNNYSIVINFITLIMQAFQMYTGNNLNSINDLLDLKWGIYLDNIDETNYKDPISIYKKSIYLFAATNDTFTADDDRDDEEEDNGNDNDDNNNEEQEQEQDENEDGDGLDENTNKTRVSKVKPSGQNYELSSMAKYLLIAAYFCSYIEPKYDTSIFSRKTSIKSGRSSYGRRKKMESNPRHLQPAVFFLERLLAIFQAIYPMETVAVSGSLQSLLGDRLIRANIEVFQNLSELQSLKLICTTSIRTSDFLSSKSKWKVNIPWEIVTEIAKSVNFDMTQYFSGVSDH</sequence>
<reference evidence="12" key="1">
    <citation type="submission" date="2023-07" db="EMBL/GenBank/DDBJ databases">
        <title>A draft genome of Kazachstania heterogenica Y-27499.</title>
        <authorList>
            <person name="Donic C."/>
            <person name="Kralova J.S."/>
            <person name="Fidel L."/>
            <person name="Ben-Dor S."/>
            <person name="Jung S."/>
        </authorList>
    </citation>
    <scope>NUCLEOTIDE SEQUENCE [LARGE SCALE GENOMIC DNA]</scope>
    <source>
        <strain evidence="12">Y27499</strain>
    </source>
</reference>
<dbReference type="AlphaFoldDB" id="A0AAN7WKN9"/>
<dbReference type="InterPro" id="IPR041664">
    <property type="entry name" value="AAA_16"/>
</dbReference>
<keyword evidence="6" id="KW-0539">Nucleus</keyword>
<dbReference type="GO" id="GO:0006270">
    <property type="term" value="P:DNA replication initiation"/>
    <property type="evidence" value="ECO:0007669"/>
    <property type="project" value="TreeGrafter"/>
</dbReference>
<name>A0AAN7WKN9_9SACH</name>